<dbReference type="Gene3D" id="3.10.620.30">
    <property type="match status" value="1"/>
</dbReference>
<feature type="domain" description="DUF3857" evidence="4">
    <location>
        <begin position="738"/>
        <end position="827"/>
    </location>
</feature>
<dbReference type="Pfam" id="PF12969">
    <property type="entry name" value="DUF3857"/>
    <property type="match status" value="1"/>
</dbReference>
<proteinExistence type="predicted"/>
<dbReference type="RefSeq" id="WP_238752237.1">
    <property type="nucleotide sequence ID" value="NZ_CAKLPZ010000005.1"/>
</dbReference>
<evidence type="ECO:0000313" key="5">
    <source>
        <dbReference type="EMBL" id="CAH1002376.1"/>
    </source>
</evidence>
<dbReference type="Pfam" id="PF01841">
    <property type="entry name" value="Transglut_core"/>
    <property type="match status" value="1"/>
</dbReference>
<evidence type="ECO:0000256" key="1">
    <source>
        <dbReference type="PROSITE-ProRule" id="PRU00339"/>
    </source>
</evidence>
<feature type="chain" id="PRO_5045902691" description="DUF3857 domain-containing protein" evidence="2">
    <location>
        <begin position="20"/>
        <end position="1248"/>
    </location>
</feature>
<dbReference type="SMART" id="SM00028">
    <property type="entry name" value="TPR"/>
    <property type="match status" value="2"/>
</dbReference>
<feature type="repeat" description="TPR" evidence="1">
    <location>
        <begin position="554"/>
        <end position="587"/>
    </location>
</feature>
<dbReference type="Gene3D" id="2.60.40.3140">
    <property type="match status" value="1"/>
</dbReference>
<evidence type="ECO:0000259" key="3">
    <source>
        <dbReference type="Pfam" id="PF01841"/>
    </source>
</evidence>
<gene>
    <name evidence="5" type="ORF">LEM8419_03281</name>
</gene>
<keyword evidence="6" id="KW-1185">Reference proteome</keyword>
<organism evidence="5 6">
    <name type="scientific">Neolewinella maritima</name>
    <dbReference type="NCBI Taxonomy" id="1383882"/>
    <lineage>
        <taxon>Bacteria</taxon>
        <taxon>Pseudomonadati</taxon>
        <taxon>Bacteroidota</taxon>
        <taxon>Saprospiria</taxon>
        <taxon>Saprospirales</taxon>
        <taxon>Lewinellaceae</taxon>
        <taxon>Neolewinella</taxon>
    </lineage>
</organism>
<accession>A0ABM9B509</accession>
<dbReference type="Pfam" id="PF13432">
    <property type="entry name" value="TPR_16"/>
    <property type="match status" value="1"/>
</dbReference>
<name>A0ABM9B509_9BACT</name>
<keyword evidence="1" id="KW-0802">TPR repeat</keyword>
<dbReference type="InterPro" id="IPR019734">
    <property type="entry name" value="TPR_rpt"/>
</dbReference>
<evidence type="ECO:0008006" key="7">
    <source>
        <dbReference type="Google" id="ProtNLM"/>
    </source>
</evidence>
<dbReference type="InterPro" id="IPR024618">
    <property type="entry name" value="DUF3857"/>
</dbReference>
<evidence type="ECO:0000256" key="2">
    <source>
        <dbReference type="SAM" id="SignalP"/>
    </source>
</evidence>
<sequence length="1248" mass="139730">MNRWLSLSLLLASSLTLFAQSNPLQPGYDLLSTSKTEEALNYFSDRLTGPQGAEATIALSFAQLQLRRGAASAATYYDYTTRDTDAARRNAYLDALWSAGRSEVSKEQYDWLEELVDNPYTRISPLAYYALGEHEHLSGNVKKARNYFAEIGTVRPWQVVGPFENISESGFDRDFGVLDQPQADAVFTNKLGVPVGWIPGVEPGRQGWLHMGNHMNTGNSISYAQTFCRSPRAQEVVFRLGASGSVKVWVNDQPVFTEWHERDTHLDAYTFAVPLQAGHNRIVVQIGASSGTGANFLLRITDTGGQLIPALEFTDQPQPYTKAVQQEQRAYPNPTEAYFRARIANEQAHYIDYLAFSQFYLMNGFHEEARSLLETARKRYPESEHVMEQLIAARRYVDDQTGASELEEYLVEYAPENAFSLMQRMQDAKDLEDWPTFESLLNTYRRLYGESEVTLGQEVVLAGGRKETERVMDLVEAGMKRYPESADVATAKAGLESGFRKRPRQAISTLEKYLKQHYRDAVVEQLIELRLQAGEASEVLELFDMLIEREPTNVNLYARLSRLYYLMGNYRGSQNALDKALALSPYTGTLYSSLAGIYAEGGEKEKAATAYEKALALNPYDFDSRDALRNLRGTSSSAFDALPKTDYYALYAGAGGQDAFPDDNSAILAYDVQQIVHPGGASETRTVVLAKALNPAGVDQWKEYSIGIYSSQQGVVETVEVLDPDGSRHEASRSGADIVFDRLQPGGAIYLVYRVKDYKYGRLAGKFWNDHPLTMALPSLQSTFSLLVPKGTEFTTKITGMQYTDLQPERSTVEGNDLYVWQIKDQPGLQVEAVTPDYSDINTTVRVSNIEDWEFIAKWYSELTYAKVRVDDNVRQATEELFADAPAGLTEREQVERIYGFVSGSIRYISVPFLQSNYVPQSAAKTLATRQGDCKDVSSLFVAMCDVRGIDANLVLINTRNRSRNDLALPGTGFNHCIARVDLDNTPYYVELTDENLPFGTGDWSVNNAFALAIPRRGESFDGTAGPVNPPSRGVNSVVRSGTVTFDNGDMIFDLKNQKINAVASGMRSSYRTDSEDNRRRSMQEAISDNYPRVELTKLSFDAGLEDVSSNTVGYDYSYRVADPSSKIGGMKIYPIVLSDQFTSPSYTTTATRKLPIDLWKTFRAEYYEQTLDVATPAGKTLVEIPESISVSNDYIDYTIEFTPTDTGFQLKRSMRLKTDIVQPDHYADFRNDILRIVEADKVNVAYQ</sequence>
<dbReference type="Gene3D" id="1.25.40.10">
    <property type="entry name" value="Tetratricopeptide repeat domain"/>
    <property type="match status" value="1"/>
</dbReference>
<protein>
    <recommendedName>
        <fullName evidence="7">DUF3857 domain-containing protein</fullName>
    </recommendedName>
</protein>
<dbReference type="Proteomes" id="UP000837803">
    <property type="component" value="Unassembled WGS sequence"/>
</dbReference>
<dbReference type="SUPFAM" id="SSF54001">
    <property type="entry name" value="Cysteine proteinases"/>
    <property type="match status" value="1"/>
</dbReference>
<dbReference type="InterPro" id="IPR038765">
    <property type="entry name" value="Papain-like_cys_pep_sf"/>
</dbReference>
<feature type="signal peptide" evidence="2">
    <location>
        <begin position="1"/>
        <end position="19"/>
    </location>
</feature>
<dbReference type="SUPFAM" id="SSF48452">
    <property type="entry name" value="TPR-like"/>
    <property type="match status" value="1"/>
</dbReference>
<comment type="caution">
    <text evidence="5">The sequence shown here is derived from an EMBL/GenBank/DDBJ whole genome shotgun (WGS) entry which is preliminary data.</text>
</comment>
<dbReference type="EMBL" id="CAKLPZ010000005">
    <property type="protein sequence ID" value="CAH1002376.1"/>
    <property type="molecule type" value="Genomic_DNA"/>
</dbReference>
<evidence type="ECO:0000259" key="4">
    <source>
        <dbReference type="Pfam" id="PF12969"/>
    </source>
</evidence>
<reference evidence="5" key="1">
    <citation type="submission" date="2021-12" db="EMBL/GenBank/DDBJ databases">
        <authorList>
            <person name="Rodrigo-Torres L."/>
            <person name="Arahal R. D."/>
            <person name="Lucena T."/>
        </authorList>
    </citation>
    <scope>NUCLEOTIDE SEQUENCE</scope>
    <source>
        <strain evidence="5">CECT 8419</strain>
    </source>
</reference>
<keyword evidence="2" id="KW-0732">Signal</keyword>
<evidence type="ECO:0000313" key="6">
    <source>
        <dbReference type="Proteomes" id="UP000837803"/>
    </source>
</evidence>
<dbReference type="InterPro" id="IPR002931">
    <property type="entry name" value="Transglutaminase-like"/>
</dbReference>
<dbReference type="Gene3D" id="2.60.120.1130">
    <property type="match status" value="1"/>
</dbReference>
<dbReference type="InterPro" id="IPR011990">
    <property type="entry name" value="TPR-like_helical_dom_sf"/>
</dbReference>
<dbReference type="PROSITE" id="PS50005">
    <property type="entry name" value="TPR"/>
    <property type="match status" value="2"/>
</dbReference>
<feature type="repeat" description="TPR" evidence="1">
    <location>
        <begin position="588"/>
        <end position="621"/>
    </location>
</feature>
<feature type="domain" description="Transglutaminase-like" evidence="3">
    <location>
        <begin position="890"/>
        <end position="981"/>
    </location>
</feature>